<evidence type="ECO:0000313" key="7">
    <source>
        <dbReference type="EMBL" id="KIK58736.1"/>
    </source>
</evidence>
<dbReference type="AlphaFoldDB" id="A0A0D0BTI8"/>
<dbReference type="OrthoDB" id="1844152at2759"/>
<dbReference type="GO" id="GO:0004497">
    <property type="term" value="F:monooxygenase activity"/>
    <property type="evidence" value="ECO:0007669"/>
    <property type="project" value="InterPro"/>
</dbReference>
<evidence type="ECO:0000256" key="3">
    <source>
        <dbReference type="ARBA" id="ARBA00022723"/>
    </source>
</evidence>
<dbReference type="Proteomes" id="UP000053593">
    <property type="component" value="Unassembled WGS sequence"/>
</dbReference>
<keyword evidence="5 6" id="KW-0408">Iron</keyword>
<gene>
    <name evidence="7" type="ORF">GYMLUDRAFT_689553</name>
</gene>
<keyword evidence="8" id="KW-1185">Reference proteome</keyword>
<dbReference type="PANTHER" id="PTHR46206">
    <property type="entry name" value="CYTOCHROME P450"/>
    <property type="match status" value="1"/>
</dbReference>
<accession>A0A0D0BTI8</accession>
<evidence type="ECO:0000256" key="2">
    <source>
        <dbReference type="ARBA" id="ARBA00010617"/>
    </source>
</evidence>
<dbReference type="HOGENOM" id="CLU_022195_0_2_1"/>
<evidence type="ECO:0000313" key="8">
    <source>
        <dbReference type="Proteomes" id="UP000053593"/>
    </source>
</evidence>
<comment type="cofactor">
    <cofactor evidence="1 6">
        <name>heme</name>
        <dbReference type="ChEBI" id="CHEBI:30413"/>
    </cofactor>
</comment>
<evidence type="ECO:0000256" key="4">
    <source>
        <dbReference type="ARBA" id="ARBA00023002"/>
    </source>
</evidence>
<evidence type="ECO:0008006" key="9">
    <source>
        <dbReference type="Google" id="ProtNLM"/>
    </source>
</evidence>
<dbReference type="CDD" id="cd11041">
    <property type="entry name" value="CYP503A1-like"/>
    <property type="match status" value="1"/>
</dbReference>
<evidence type="ECO:0000256" key="1">
    <source>
        <dbReference type="ARBA" id="ARBA00001971"/>
    </source>
</evidence>
<organism evidence="7 8">
    <name type="scientific">Collybiopsis luxurians FD-317 M1</name>
    <dbReference type="NCBI Taxonomy" id="944289"/>
    <lineage>
        <taxon>Eukaryota</taxon>
        <taxon>Fungi</taxon>
        <taxon>Dikarya</taxon>
        <taxon>Basidiomycota</taxon>
        <taxon>Agaricomycotina</taxon>
        <taxon>Agaricomycetes</taxon>
        <taxon>Agaricomycetidae</taxon>
        <taxon>Agaricales</taxon>
        <taxon>Marasmiineae</taxon>
        <taxon>Omphalotaceae</taxon>
        <taxon>Collybiopsis</taxon>
        <taxon>Collybiopsis luxurians</taxon>
    </lineage>
</organism>
<dbReference type="GO" id="GO:0020037">
    <property type="term" value="F:heme binding"/>
    <property type="evidence" value="ECO:0007669"/>
    <property type="project" value="InterPro"/>
</dbReference>
<dbReference type="InterPro" id="IPR036396">
    <property type="entry name" value="Cyt_P450_sf"/>
</dbReference>
<keyword evidence="6" id="KW-0349">Heme</keyword>
<name>A0A0D0BTI8_9AGAR</name>
<dbReference type="GO" id="GO:0005506">
    <property type="term" value="F:iron ion binding"/>
    <property type="evidence" value="ECO:0007669"/>
    <property type="project" value="InterPro"/>
</dbReference>
<dbReference type="Pfam" id="PF00067">
    <property type="entry name" value="p450"/>
    <property type="match status" value="1"/>
</dbReference>
<evidence type="ECO:0000256" key="5">
    <source>
        <dbReference type="ARBA" id="ARBA00023004"/>
    </source>
</evidence>
<dbReference type="PRINTS" id="PR00465">
    <property type="entry name" value="EP450IV"/>
</dbReference>
<protein>
    <recommendedName>
        <fullName evidence="9">Cytochrome P450</fullName>
    </recommendedName>
</protein>
<keyword evidence="4" id="KW-0560">Oxidoreductase</keyword>
<dbReference type="InterPro" id="IPR001128">
    <property type="entry name" value="Cyt_P450"/>
</dbReference>
<feature type="binding site" description="axial binding residue" evidence="6">
    <location>
        <position position="443"/>
    </location>
    <ligand>
        <name>heme</name>
        <dbReference type="ChEBI" id="CHEBI:30413"/>
    </ligand>
    <ligandPart>
        <name>Fe</name>
        <dbReference type="ChEBI" id="CHEBI:18248"/>
    </ligandPart>
</feature>
<evidence type="ECO:0000256" key="6">
    <source>
        <dbReference type="PIRSR" id="PIRSR602403-1"/>
    </source>
</evidence>
<keyword evidence="3 6" id="KW-0479">Metal-binding</keyword>
<proteinExistence type="inferred from homology"/>
<reference evidence="7 8" key="1">
    <citation type="submission" date="2014-04" db="EMBL/GenBank/DDBJ databases">
        <title>Evolutionary Origins and Diversification of the Mycorrhizal Mutualists.</title>
        <authorList>
            <consortium name="DOE Joint Genome Institute"/>
            <consortium name="Mycorrhizal Genomics Consortium"/>
            <person name="Kohler A."/>
            <person name="Kuo A."/>
            <person name="Nagy L.G."/>
            <person name="Floudas D."/>
            <person name="Copeland A."/>
            <person name="Barry K.W."/>
            <person name="Cichocki N."/>
            <person name="Veneault-Fourrey C."/>
            <person name="LaButti K."/>
            <person name="Lindquist E.A."/>
            <person name="Lipzen A."/>
            <person name="Lundell T."/>
            <person name="Morin E."/>
            <person name="Murat C."/>
            <person name="Riley R."/>
            <person name="Ohm R."/>
            <person name="Sun H."/>
            <person name="Tunlid A."/>
            <person name="Henrissat B."/>
            <person name="Grigoriev I.V."/>
            <person name="Hibbett D.S."/>
            <person name="Martin F."/>
        </authorList>
    </citation>
    <scope>NUCLEOTIDE SEQUENCE [LARGE SCALE GENOMIC DNA]</scope>
    <source>
        <strain evidence="7 8">FD-317 M1</strain>
    </source>
</reference>
<dbReference type="SUPFAM" id="SSF48264">
    <property type="entry name" value="Cytochrome P450"/>
    <property type="match status" value="1"/>
</dbReference>
<dbReference type="EMBL" id="KN834783">
    <property type="protein sequence ID" value="KIK58736.1"/>
    <property type="molecule type" value="Genomic_DNA"/>
</dbReference>
<dbReference type="InterPro" id="IPR002403">
    <property type="entry name" value="Cyt_P450_E_grp-IV"/>
</dbReference>
<dbReference type="GO" id="GO:0016705">
    <property type="term" value="F:oxidoreductase activity, acting on paired donors, with incorporation or reduction of molecular oxygen"/>
    <property type="evidence" value="ECO:0007669"/>
    <property type="project" value="InterPro"/>
</dbReference>
<comment type="similarity">
    <text evidence="2">Belongs to the cytochrome P450 family.</text>
</comment>
<sequence length="502" mass="56883">MISCLTIPYALALLVLGSWYYTTQGLKRKLADIPLGSSNGLFSPLTDPFRSVLNASGIVKQGYDNFRGSLFKIPVLTQWVVLITTPTLIEDLQKASDDVISSLEGLKDLVQAEHTLGKSFYEDPYVPNVVKGRFTRNIVAKFAEITDEISASFDELFPQKDDWELINLNDALMPLVARTSNRFFSGLPLCRNPDYLDLNIRYTIRVILAASFIGRFPTFIKPLVGKFVSPLPAAVRRAKRHLVPIIQERLANEEYYGEGWAERPNDLLTWLLSKATTDSRRTIDDLVLRFLSANLAAIFSTNMIASFAVSSLALHSEYVDELRDEIEDVVSEHGWTKAGMDEMRKLDSFLKESQRCYLSFAYGLERKVLKDFTFSNGVTVPAGATLAVPMWAIHHDNDYFPDADKFDGFRFSRMREDPGQSFKHQMVASRADFLLFGTGRQACPGRFFAVNEVKAIIAHLLLAYDFKLEVEGAMPPIKWLGSRGMQDDKTRFWFRRRKCSTL</sequence>
<dbReference type="Gene3D" id="1.10.630.10">
    <property type="entry name" value="Cytochrome P450"/>
    <property type="match status" value="1"/>
</dbReference>